<comment type="similarity">
    <text evidence="3">Belongs to the NAD(P)-dependent epimerase/dehydratase family. dTDP-glucose dehydratase subfamily.</text>
</comment>
<evidence type="ECO:0000313" key="9">
    <source>
        <dbReference type="Proteomes" id="UP000237684"/>
    </source>
</evidence>
<dbReference type="Gene3D" id="3.40.50.720">
    <property type="entry name" value="NAD(P)-binding Rossmann-like Domain"/>
    <property type="match status" value="1"/>
</dbReference>
<dbReference type="PANTHER" id="PTHR43000">
    <property type="entry name" value="DTDP-D-GLUCOSE 4,6-DEHYDRATASE-RELATED"/>
    <property type="match status" value="1"/>
</dbReference>
<keyword evidence="5" id="KW-0520">NAD</keyword>
<dbReference type="GO" id="GO:0008460">
    <property type="term" value="F:dTDP-glucose 4,6-dehydratase activity"/>
    <property type="evidence" value="ECO:0007669"/>
    <property type="project" value="UniProtKB-EC"/>
</dbReference>
<keyword evidence="6" id="KW-0456">Lyase</keyword>
<evidence type="ECO:0000259" key="7">
    <source>
        <dbReference type="Pfam" id="PF16363"/>
    </source>
</evidence>
<evidence type="ECO:0000256" key="2">
    <source>
        <dbReference type="ARBA" id="ARBA00001911"/>
    </source>
</evidence>
<comment type="cofactor">
    <cofactor evidence="2">
        <name>NAD(+)</name>
        <dbReference type="ChEBI" id="CHEBI:57540"/>
    </cofactor>
</comment>
<evidence type="ECO:0000256" key="1">
    <source>
        <dbReference type="ARBA" id="ARBA00001539"/>
    </source>
</evidence>
<gene>
    <name evidence="8" type="ORF">B1R32_10678</name>
</gene>
<dbReference type="Pfam" id="PF16363">
    <property type="entry name" value="GDP_Man_Dehyd"/>
    <property type="match status" value="1"/>
</dbReference>
<dbReference type="AlphaFoldDB" id="A0A2S8STU8"/>
<comment type="caution">
    <text evidence="8">The sequence shown here is derived from an EMBL/GenBank/DDBJ whole genome shotgun (WGS) entry which is preliminary data.</text>
</comment>
<dbReference type="Gene3D" id="3.90.25.10">
    <property type="entry name" value="UDP-galactose 4-epimerase, domain 1"/>
    <property type="match status" value="1"/>
</dbReference>
<feature type="domain" description="NAD(P)-binding" evidence="7">
    <location>
        <begin position="4"/>
        <end position="301"/>
    </location>
</feature>
<dbReference type="Proteomes" id="UP000237684">
    <property type="component" value="Unassembled WGS sequence"/>
</dbReference>
<evidence type="ECO:0000313" key="8">
    <source>
        <dbReference type="EMBL" id="PQV64233.1"/>
    </source>
</evidence>
<proteinExistence type="inferred from homology"/>
<protein>
    <recommendedName>
        <fullName evidence="4">dTDP-glucose 4,6-dehydratase</fullName>
        <ecNumber evidence="4">4.2.1.46</ecNumber>
    </recommendedName>
</protein>
<dbReference type="InterPro" id="IPR036291">
    <property type="entry name" value="NAD(P)-bd_dom_sf"/>
</dbReference>
<dbReference type="SUPFAM" id="SSF51735">
    <property type="entry name" value="NAD(P)-binding Rossmann-fold domains"/>
    <property type="match status" value="1"/>
</dbReference>
<accession>A0A2S8STU8</accession>
<organism evidence="8 9">
    <name type="scientific">Abditibacterium utsteinense</name>
    <dbReference type="NCBI Taxonomy" id="1960156"/>
    <lineage>
        <taxon>Bacteria</taxon>
        <taxon>Pseudomonadati</taxon>
        <taxon>Abditibacteriota</taxon>
        <taxon>Abditibacteriia</taxon>
        <taxon>Abditibacteriales</taxon>
        <taxon>Abditibacteriaceae</taxon>
        <taxon>Abditibacterium</taxon>
    </lineage>
</organism>
<reference evidence="8 9" key="1">
    <citation type="journal article" date="2018" name="Syst. Appl. Microbiol.">
        <title>Abditibacterium utsteinense sp. nov., the first cultivated member of candidate phylum FBP, isolated from ice-free Antarctic soil samples.</title>
        <authorList>
            <person name="Tahon G."/>
            <person name="Tytgat B."/>
            <person name="Lebbe L."/>
            <person name="Carlier A."/>
            <person name="Willems A."/>
        </authorList>
    </citation>
    <scope>NUCLEOTIDE SEQUENCE [LARGE SCALE GENOMIC DNA]</scope>
    <source>
        <strain evidence="8 9">LMG 29911</strain>
    </source>
</reference>
<dbReference type="OrthoDB" id="9803061at2"/>
<dbReference type="InterPro" id="IPR016040">
    <property type="entry name" value="NAD(P)-bd_dom"/>
</dbReference>
<dbReference type="FunCoup" id="A0A2S8STU8">
    <property type="interactions" value="356"/>
</dbReference>
<name>A0A2S8STU8_9BACT</name>
<dbReference type="RefSeq" id="WP_105483372.1">
    <property type="nucleotide sequence ID" value="NZ_NIGF01000006.1"/>
</dbReference>
<evidence type="ECO:0000256" key="6">
    <source>
        <dbReference type="ARBA" id="ARBA00023239"/>
    </source>
</evidence>
<sequence length="337" mass="37914">MKILVTGGAGFIGSNFVRLVAKERPNYQVVVIDKLTYAGRMENLEGLNCEFVEGDICDPKVVSKAMDGCEMVFNFAAESHVDRSLMGDPELAGAFVQTDVYGVYVLCEEAKKRGVSRFIQVSTDEVYGDVHEGYSVETDPLQPRSPYSASKAGGEMIATSYFISHGLPVIISRGSNTFGPYQFPEKLIPLMITNAIDDQKLPIYGDGLQRRDWIYALDHALGILIAGEKGTPGEAYNVGGGNERFNKEVVMAILEKLGKGEELIRYVEDRAGHDRRYALNFQKIKDLGYAPRYTFESALDETVKWFQNREDWWRAIRDGADYKDFYARQYDKRLQNA</sequence>
<evidence type="ECO:0000256" key="4">
    <source>
        <dbReference type="ARBA" id="ARBA00011990"/>
    </source>
</evidence>
<keyword evidence="9" id="KW-1185">Reference proteome</keyword>
<evidence type="ECO:0000256" key="3">
    <source>
        <dbReference type="ARBA" id="ARBA00008178"/>
    </source>
</evidence>
<comment type="catalytic activity">
    <reaction evidence="1">
        <text>dTDP-alpha-D-glucose = dTDP-4-dehydro-6-deoxy-alpha-D-glucose + H2O</text>
        <dbReference type="Rhea" id="RHEA:17221"/>
        <dbReference type="ChEBI" id="CHEBI:15377"/>
        <dbReference type="ChEBI" id="CHEBI:57477"/>
        <dbReference type="ChEBI" id="CHEBI:57649"/>
        <dbReference type="EC" id="4.2.1.46"/>
    </reaction>
</comment>
<dbReference type="EMBL" id="NIGF01000006">
    <property type="protein sequence ID" value="PQV64233.1"/>
    <property type="molecule type" value="Genomic_DNA"/>
</dbReference>
<dbReference type="CDD" id="cd05246">
    <property type="entry name" value="dTDP_GD_SDR_e"/>
    <property type="match status" value="1"/>
</dbReference>
<dbReference type="GO" id="GO:0009225">
    <property type="term" value="P:nucleotide-sugar metabolic process"/>
    <property type="evidence" value="ECO:0007669"/>
    <property type="project" value="InterPro"/>
</dbReference>
<dbReference type="EC" id="4.2.1.46" evidence="4"/>
<evidence type="ECO:0000256" key="5">
    <source>
        <dbReference type="ARBA" id="ARBA00023027"/>
    </source>
</evidence>
<dbReference type="InterPro" id="IPR005888">
    <property type="entry name" value="dTDP_Gluc_deHydtase"/>
</dbReference>
<dbReference type="InParanoid" id="A0A2S8STU8"/>